<evidence type="ECO:0000313" key="3">
    <source>
        <dbReference type="Proteomes" id="UP001302126"/>
    </source>
</evidence>
<evidence type="ECO:0000313" key="2">
    <source>
        <dbReference type="EMBL" id="KAK4186320.1"/>
    </source>
</evidence>
<feature type="transmembrane region" description="Helical" evidence="1">
    <location>
        <begin position="84"/>
        <end position="101"/>
    </location>
</feature>
<feature type="transmembrane region" description="Helical" evidence="1">
    <location>
        <begin position="12"/>
        <end position="30"/>
    </location>
</feature>
<dbReference type="AlphaFoldDB" id="A0AAN6WRY6"/>
<keyword evidence="3" id="KW-1185">Reference proteome</keyword>
<reference evidence="2" key="2">
    <citation type="submission" date="2023-05" db="EMBL/GenBank/DDBJ databases">
        <authorList>
            <consortium name="Lawrence Berkeley National Laboratory"/>
            <person name="Steindorff A."/>
            <person name="Hensen N."/>
            <person name="Bonometti L."/>
            <person name="Westerberg I."/>
            <person name="Brannstrom I.O."/>
            <person name="Guillou S."/>
            <person name="Cros-Aarteil S."/>
            <person name="Calhoun S."/>
            <person name="Haridas S."/>
            <person name="Kuo A."/>
            <person name="Mondo S."/>
            <person name="Pangilinan J."/>
            <person name="Riley R."/>
            <person name="Labutti K."/>
            <person name="Andreopoulos B."/>
            <person name="Lipzen A."/>
            <person name="Chen C."/>
            <person name="Yanf M."/>
            <person name="Daum C."/>
            <person name="Ng V."/>
            <person name="Clum A."/>
            <person name="Ohm R."/>
            <person name="Martin F."/>
            <person name="Silar P."/>
            <person name="Natvig D."/>
            <person name="Lalanne C."/>
            <person name="Gautier V."/>
            <person name="Ament-Velasquez S.L."/>
            <person name="Kruys A."/>
            <person name="Hutchinson M.I."/>
            <person name="Powell A.J."/>
            <person name="Barry K."/>
            <person name="Miller A.N."/>
            <person name="Grigoriev I.V."/>
            <person name="Debuchy R."/>
            <person name="Gladieux P."/>
            <person name="Thoren M.H."/>
            <person name="Johannesson H."/>
        </authorList>
    </citation>
    <scope>NUCLEOTIDE SEQUENCE</scope>
    <source>
        <strain evidence="2">PSN309</strain>
    </source>
</reference>
<gene>
    <name evidence="2" type="ORF">QBC35DRAFT_272536</name>
</gene>
<proteinExistence type="predicted"/>
<evidence type="ECO:0000256" key="1">
    <source>
        <dbReference type="SAM" id="Phobius"/>
    </source>
</evidence>
<sequence>MTSSPFASSRFRLVGVGVLGTMSSFFSLFFHLSPIKCSPSGCFYNTTSPLPQNHETVAVTALPSFGPCIRLAGKGSCRLLRHPAKLHWVILTMLTIFLCVLL</sequence>
<keyword evidence="1" id="KW-0472">Membrane</keyword>
<protein>
    <submittedName>
        <fullName evidence="2">Uncharacterized protein</fullName>
    </submittedName>
</protein>
<accession>A0AAN6WRY6</accession>
<keyword evidence="1" id="KW-1133">Transmembrane helix</keyword>
<organism evidence="2 3">
    <name type="scientific">Podospora australis</name>
    <dbReference type="NCBI Taxonomy" id="1536484"/>
    <lineage>
        <taxon>Eukaryota</taxon>
        <taxon>Fungi</taxon>
        <taxon>Dikarya</taxon>
        <taxon>Ascomycota</taxon>
        <taxon>Pezizomycotina</taxon>
        <taxon>Sordariomycetes</taxon>
        <taxon>Sordariomycetidae</taxon>
        <taxon>Sordariales</taxon>
        <taxon>Podosporaceae</taxon>
        <taxon>Podospora</taxon>
    </lineage>
</organism>
<dbReference type="EMBL" id="MU864426">
    <property type="protein sequence ID" value="KAK4186320.1"/>
    <property type="molecule type" value="Genomic_DNA"/>
</dbReference>
<dbReference type="Proteomes" id="UP001302126">
    <property type="component" value="Unassembled WGS sequence"/>
</dbReference>
<name>A0AAN6WRY6_9PEZI</name>
<comment type="caution">
    <text evidence="2">The sequence shown here is derived from an EMBL/GenBank/DDBJ whole genome shotgun (WGS) entry which is preliminary data.</text>
</comment>
<reference evidence="2" key="1">
    <citation type="journal article" date="2023" name="Mol. Phylogenet. Evol.">
        <title>Genome-scale phylogeny and comparative genomics of the fungal order Sordariales.</title>
        <authorList>
            <person name="Hensen N."/>
            <person name="Bonometti L."/>
            <person name="Westerberg I."/>
            <person name="Brannstrom I.O."/>
            <person name="Guillou S."/>
            <person name="Cros-Aarteil S."/>
            <person name="Calhoun S."/>
            <person name="Haridas S."/>
            <person name="Kuo A."/>
            <person name="Mondo S."/>
            <person name="Pangilinan J."/>
            <person name="Riley R."/>
            <person name="LaButti K."/>
            <person name="Andreopoulos B."/>
            <person name="Lipzen A."/>
            <person name="Chen C."/>
            <person name="Yan M."/>
            <person name="Daum C."/>
            <person name="Ng V."/>
            <person name="Clum A."/>
            <person name="Steindorff A."/>
            <person name="Ohm R.A."/>
            <person name="Martin F."/>
            <person name="Silar P."/>
            <person name="Natvig D.O."/>
            <person name="Lalanne C."/>
            <person name="Gautier V."/>
            <person name="Ament-Velasquez S.L."/>
            <person name="Kruys A."/>
            <person name="Hutchinson M.I."/>
            <person name="Powell A.J."/>
            <person name="Barry K."/>
            <person name="Miller A.N."/>
            <person name="Grigoriev I.V."/>
            <person name="Debuchy R."/>
            <person name="Gladieux P."/>
            <person name="Hiltunen Thoren M."/>
            <person name="Johannesson H."/>
        </authorList>
    </citation>
    <scope>NUCLEOTIDE SEQUENCE</scope>
    <source>
        <strain evidence="2">PSN309</strain>
    </source>
</reference>
<keyword evidence="1" id="KW-0812">Transmembrane</keyword>